<dbReference type="EMBL" id="JADBEK010000001">
    <property type="protein sequence ID" value="MBE1588278.1"/>
    <property type="molecule type" value="Genomic_DNA"/>
</dbReference>
<dbReference type="RefSeq" id="WP_192788522.1">
    <property type="nucleotide sequence ID" value="NZ_JADBEK010000001.1"/>
</dbReference>
<proteinExistence type="predicted"/>
<evidence type="ECO:0000313" key="2">
    <source>
        <dbReference type="Proteomes" id="UP000633509"/>
    </source>
</evidence>
<gene>
    <name evidence="1" type="ORF">H4W80_006536</name>
</gene>
<comment type="caution">
    <text evidence="1">The sequence shown here is derived from an EMBL/GenBank/DDBJ whole genome shotgun (WGS) entry which is preliminary data.</text>
</comment>
<protein>
    <submittedName>
        <fullName evidence="1">Uncharacterized protein</fullName>
    </submittedName>
</protein>
<organism evidence="1 2">
    <name type="scientific">Nonomuraea angiospora</name>
    <dbReference type="NCBI Taxonomy" id="46172"/>
    <lineage>
        <taxon>Bacteria</taxon>
        <taxon>Bacillati</taxon>
        <taxon>Actinomycetota</taxon>
        <taxon>Actinomycetes</taxon>
        <taxon>Streptosporangiales</taxon>
        <taxon>Streptosporangiaceae</taxon>
        <taxon>Nonomuraea</taxon>
    </lineage>
</organism>
<name>A0ABR9M5V9_9ACTN</name>
<reference evidence="1 2" key="1">
    <citation type="submission" date="2020-10" db="EMBL/GenBank/DDBJ databases">
        <title>Sequencing the genomes of 1000 actinobacteria strains.</title>
        <authorList>
            <person name="Klenk H.-P."/>
        </authorList>
    </citation>
    <scope>NUCLEOTIDE SEQUENCE [LARGE SCALE GENOMIC DNA]</scope>
    <source>
        <strain evidence="1 2">DSM 43173</strain>
    </source>
</reference>
<evidence type="ECO:0000313" key="1">
    <source>
        <dbReference type="EMBL" id="MBE1588278.1"/>
    </source>
</evidence>
<dbReference type="Proteomes" id="UP000633509">
    <property type="component" value="Unassembled WGS sequence"/>
</dbReference>
<keyword evidence="2" id="KW-1185">Reference proteome</keyword>
<accession>A0ABR9M5V9</accession>
<sequence>MTAFLLEQRYRHVLRLLPASYRAEREEEMVAEFMDMSGEVPDEVNPRPRWGEIASVLALSVRIRLGITPQ</sequence>